<dbReference type="InterPro" id="IPR022551">
    <property type="entry name" value="BrxC"/>
</dbReference>
<dbReference type="Gene3D" id="3.40.30.10">
    <property type="entry name" value="Glutaredoxin"/>
    <property type="match status" value="1"/>
</dbReference>
<protein>
    <submittedName>
        <fullName evidence="1">Bacillithiol system protein YtxJ</fullName>
    </submittedName>
</protein>
<name>A0A239HFH8_EKHLU</name>
<evidence type="ECO:0000313" key="1">
    <source>
        <dbReference type="EMBL" id="SNS79034.1"/>
    </source>
</evidence>
<dbReference type="RefSeq" id="WP_089355998.1">
    <property type="nucleotide sequence ID" value="NZ_FZPD01000002.1"/>
</dbReference>
<dbReference type="InterPro" id="IPR036249">
    <property type="entry name" value="Thioredoxin-like_sf"/>
</dbReference>
<gene>
    <name evidence="1" type="ORF">SAMN05421640_1250</name>
</gene>
<reference evidence="1 2" key="1">
    <citation type="submission" date="2017-06" db="EMBL/GenBank/DDBJ databases">
        <authorList>
            <person name="Kim H.J."/>
            <person name="Triplett B.A."/>
        </authorList>
    </citation>
    <scope>NUCLEOTIDE SEQUENCE [LARGE SCALE GENOMIC DNA]</scope>
    <source>
        <strain evidence="1 2">DSM 19307</strain>
    </source>
</reference>
<dbReference type="OrthoDB" id="677051at2"/>
<sequence>MSYPLNWKSLDTIEEFDRLVETSRDKPALIFKHRPSSPESTHALQTLEADWSISPENLDLYMVDVMKDKDVAEAVTDMAGVINEYPQVLLFADGVTMYDESREMISVKKIKLALKIINRTFKWMETRV</sequence>
<keyword evidence="2" id="KW-1185">Reference proteome</keyword>
<accession>A0A239HFH8</accession>
<evidence type="ECO:0000313" key="2">
    <source>
        <dbReference type="Proteomes" id="UP000198393"/>
    </source>
</evidence>
<dbReference type="PROSITE" id="PS51354">
    <property type="entry name" value="GLUTAREDOXIN_2"/>
    <property type="match status" value="1"/>
</dbReference>
<dbReference type="Proteomes" id="UP000198393">
    <property type="component" value="Unassembled WGS sequence"/>
</dbReference>
<organism evidence="1 2">
    <name type="scientific">Ekhidna lutea</name>
    <dbReference type="NCBI Taxonomy" id="447679"/>
    <lineage>
        <taxon>Bacteria</taxon>
        <taxon>Pseudomonadati</taxon>
        <taxon>Bacteroidota</taxon>
        <taxon>Cytophagia</taxon>
        <taxon>Cytophagales</taxon>
        <taxon>Reichenbachiellaceae</taxon>
        <taxon>Ekhidna</taxon>
    </lineage>
</organism>
<dbReference type="Pfam" id="PF11009">
    <property type="entry name" value="BrxC"/>
    <property type="match status" value="1"/>
</dbReference>
<dbReference type="EMBL" id="FZPD01000002">
    <property type="protein sequence ID" value="SNS79034.1"/>
    <property type="molecule type" value="Genomic_DNA"/>
</dbReference>
<dbReference type="SUPFAM" id="SSF52833">
    <property type="entry name" value="Thioredoxin-like"/>
    <property type="match status" value="1"/>
</dbReference>
<dbReference type="AlphaFoldDB" id="A0A239HFH8"/>
<proteinExistence type="predicted"/>